<comment type="catalytic activity">
    <reaction evidence="14 15">
        <text>FMN + ATP + H(+) = FAD + diphosphate</text>
        <dbReference type="Rhea" id="RHEA:17237"/>
        <dbReference type="ChEBI" id="CHEBI:15378"/>
        <dbReference type="ChEBI" id="CHEBI:30616"/>
        <dbReference type="ChEBI" id="CHEBI:33019"/>
        <dbReference type="ChEBI" id="CHEBI:57692"/>
        <dbReference type="ChEBI" id="CHEBI:58210"/>
        <dbReference type="EC" id="2.7.7.2"/>
    </reaction>
</comment>
<dbReference type="Gene3D" id="2.40.30.30">
    <property type="entry name" value="Riboflavin kinase-like"/>
    <property type="match status" value="1"/>
</dbReference>
<dbReference type="GO" id="GO:0009231">
    <property type="term" value="P:riboflavin biosynthetic process"/>
    <property type="evidence" value="ECO:0007669"/>
    <property type="project" value="InterPro"/>
</dbReference>
<keyword evidence="5 15" id="KW-0288">FMN</keyword>
<dbReference type="GO" id="GO:0003919">
    <property type="term" value="F:FMN adenylyltransferase activity"/>
    <property type="evidence" value="ECO:0007669"/>
    <property type="project" value="UniProtKB-UniRule"/>
</dbReference>
<dbReference type="InterPro" id="IPR014729">
    <property type="entry name" value="Rossmann-like_a/b/a_fold"/>
</dbReference>
<dbReference type="FunFam" id="3.40.50.620:FF:000021">
    <property type="entry name" value="Riboflavin biosynthesis protein"/>
    <property type="match status" value="1"/>
</dbReference>
<comment type="pathway">
    <text evidence="3 15">Cofactor biosynthesis; FMN biosynthesis; FMN from riboflavin (ATP route): step 1/1.</text>
</comment>
<keyword evidence="12" id="KW-0511">Multifunctional enzyme</keyword>
<keyword evidence="10 15" id="KW-0274">FAD</keyword>
<dbReference type="EMBL" id="SULG01000012">
    <property type="protein sequence ID" value="TLD42816.1"/>
    <property type="molecule type" value="Genomic_DNA"/>
</dbReference>
<evidence type="ECO:0000256" key="6">
    <source>
        <dbReference type="ARBA" id="ARBA00022679"/>
    </source>
</evidence>
<dbReference type="InterPro" id="IPR002606">
    <property type="entry name" value="Riboflavin_kinase_bac"/>
</dbReference>
<comment type="function">
    <text evidence="1">Catalyzes the phosphorylation of riboflavin to FMN followed by the adenylation of FMN to FAD.</text>
</comment>
<proteinExistence type="inferred from homology"/>
<dbReference type="NCBIfam" id="TIGR00083">
    <property type="entry name" value="ribF"/>
    <property type="match status" value="1"/>
</dbReference>
<evidence type="ECO:0000313" key="18">
    <source>
        <dbReference type="Proteomes" id="UP000319783"/>
    </source>
</evidence>
<gene>
    <name evidence="17" type="ORF">JETT_0838</name>
</gene>
<comment type="caution">
    <text evidence="17">The sequence shown here is derived from an EMBL/GenBank/DDBJ whole genome shotgun (WGS) entry which is preliminary data.</text>
</comment>
<dbReference type="SUPFAM" id="SSF52374">
    <property type="entry name" value="Nucleotidylyl transferase"/>
    <property type="match status" value="1"/>
</dbReference>
<evidence type="ECO:0000256" key="13">
    <source>
        <dbReference type="ARBA" id="ARBA00047880"/>
    </source>
</evidence>
<dbReference type="CDD" id="cd02064">
    <property type="entry name" value="FAD_synthetase_N"/>
    <property type="match status" value="1"/>
</dbReference>
<dbReference type="Pfam" id="PF06574">
    <property type="entry name" value="FAD_syn"/>
    <property type="match status" value="1"/>
</dbReference>
<evidence type="ECO:0000259" key="16">
    <source>
        <dbReference type="SMART" id="SM00904"/>
    </source>
</evidence>
<dbReference type="InterPro" id="IPR023465">
    <property type="entry name" value="Riboflavin_kinase_dom_sf"/>
</dbReference>
<name>A0A533QDI6_9BACT</name>
<dbReference type="EC" id="2.7.7.2" evidence="15"/>
<dbReference type="GO" id="GO:0008531">
    <property type="term" value="F:riboflavin kinase activity"/>
    <property type="evidence" value="ECO:0007669"/>
    <property type="project" value="UniProtKB-UniRule"/>
</dbReference>
<reference evidence="17 18" key="1">
    <citation type="submission" date="2019-04" db="EMBL/GenBank/DDBJ databases">
        <title>Genome of a novel bacterium Candidatus Jettenia ecosi reconstructed from metagenome of an anammox bioreactor.</title>
        <authorList>
            <person name="Mardanov A.V."/>
            <person name="Beletsky A.V."/>
            <person name="Ravin N.V."/>
            <person name="Botchkova E.A."/>
            <person name="Litti Y.V."/>
            <person name="Nozhevnikova A.N."/>
        </authorList>
    </citation>
    <scope>NUCLEOTIDE SEQUENCE [LARGE SCALE GENOMIC DNA]</scope>
    <source>
        <strain evidence="17">J2</strain>
    </source>
</reference>
<accession>A0A533QDI6</accession>
<dbReference type="SMART" id="SM00904">
    <property type="entry name" value="Flavokinase"/>
    <property type="match status" value="1"/>
</dbReference>
<evidence type="ECO:0000256" key="3">
    <source>
        <dbReference type="ARBA" id="ARBA00005201"/>
    </source>
</evidence>
<evidence type="ECO:0000256" key="4">
    <source>
        <dbReference type="ARBA" id="ARBA00022630"/>
    </source>
</evidence>
<dbReference type="NCBIfam" id="NF004162">
    <property type="entry name" value="PRK05627.1-5"/>
    <property type="match status" value="1"/>
</dbReference>
<evidence type="ECO:0000256" key="11">
    <source>
        <dbReference type="ARBA" id="ARBA00022840"/>
    </source>
</evidence>
<dbReference type="SUPFAM" id="SSF82114">
    <property type="entry name" value="Riboflavin kinase-like"/>
    <property type="match status" value="1"/>
</dbReference>
<evidence type="ECO:0000256" key="10">
    <source>
        <dbReference type="ARBA" id="ARBA00022827"/>
    </source>
</evidence>
<keyword evidence="11 15" id="KW-0067">ATP-binding</keyword>
<dbReference type="UniPathway" id="UPA00277">
    <property type="reaction ID" value="UER00407"/>
</dbReference>
<dbReference type="PANTHER" id="PTHR22749">
    <property type="entry name" value="RIBOFLAVIN KINASE/FMN ADENYLYLTRANSFERASE"/>
    <property type="match status" value="1"/>
</dbReference>
<evidence type="ECO:0000256" key="15">
    <source>
        <dbReference type="PIRNR" id="PIRNR004491"/>
    </source>
</evidence>
<feature type="domain" description="Riboflavin kinase" evidence="16">
    <location>
        <begin position="182"/>
        <end position="311"/>
    </location>
</feature>
<evidence type="ECO:0000256" key="1">
    <source>
        <dbReference type="ARBA" id="ARBA00002121"/>
    </source>
</evidence>
<dbReference type="Pfam" id="PF01687">
    <property type="entry name" value="Flavokinase"/>
    <property type="match status" value="1"/>
</dbReference>
<keyword evidence="7 15" id="KW-0548">Nucleotidyltransferase</keyword>
<evidence type="ECO:0000313" key="17">
    <source>
        <dbReference type="EMBL" id="TLD42816.1"/>
    </source>
</evidence>
<dbReference type="PIRSF" id="PIRSF004491">
    <property type="entry name" value="FAD_Synth"/>
    <property type="match status" value="1"/>
</dbReference>
<keyword evidence="9 15" id="KW-0418">Kinase</keyword>
<organism evidence="17 18">
    <name type="scientific">Candidatus Jettenia ecosi</name>
    <dbReference type="NCBI Taxonomy" id="2494326"/>
    <lineage>
        <taxon>Bacteria</taxon>
        <taxon>Pseudomonadati</taxon>
        <taxon>Planctomycetota</taxon>
        <taxon>Candidatus Brocadiia</taxon>
        <taxon>Candidatus Brocadiales</taxon>
        <taxon>Candidatus Brocadiaceae</taxon>
        <taxon>Candidatus Jettenia</taxon>
    </lineage>
</organism>
<dbReference type="InterPro" id="IPR015864">
    <property type="entry name" value="FAD_synthase"/>
</dbReference>
<evidence type="ECO:0000256" key="9">
    <source>
        <dbReference type="ARBA" id="ARBA00022777"/>
    </source>
</evidence>
<evidence type="ECO:0000256" key="5">
    <source>
        <dbReference type="ARBA" id="ARBA00022643"/>
    </source>
</evidence>
<keyword evidence="6 15" id="KW-0808">Transferase</keyword>
<evidence type="ECO:0000256" key="2">
    <source>
        <dbReference type="ARBA" id="ARBA00004726"/>
    </source>
</evidence>
<evidence type="ECO:0000256" key="12">
    <source>
        <dbReference type="ARBA" id="ARBA00023268"/>
    </source>
</evidence>
<dbReference type="AlphaFoldDB" id="A0A533QDI6"/>
<dbReference type="Gene3D" id="3.40.50.620">
    <property type="entry name" value="HUPs"/>
    <property type="match status" value="1"/>
</dbReference>
<evidence type="ECO:0000256" key="7">
    <source>
        <dbReference type="ARBA" id="ARBA00022695"/>
    </source>
</evidence>
<evidence type="ECO:0000256" key="14">
    <source>
        <dbReference type="ARBA" id="ARBA00049494"/>
    </source>
</evidence>
<protein>
    <recommendedName>
        <fullName evidence="15">Riboflavin biosynthesis protein</fullName>
    </recommendedName>
    <domain>
        <recommendedName>
            <fullName evidence="15">Riboflavin kinase</fullName>
            <ecNumber evidence="15">2.7.1.26</ecNumber>
        </recommendedName>
        <alternativeName>
            <fullName evidence="15">Flavokinase</fullName>
        </alternativeName>
    </domain>
    <domain>
        <recommendedName>
            <fullName evidence="15">FMN adenylyltransferase</fullName>
            <ecNumber evidence="15">2.7.7.2</ecNumber>
        </recommendedName>
        <alternativeName>
            <fullName evidence="15">FAD pyrophosphorylase</fullName>
        </alternativeName>
        <alternativeName>
            <fullName evidence="15">FAD synthase</fullName>
        </alternativeName>
    </domain>
</protein>
<dbReference type="InterPro" id="IPR023468">
    <property type="entry name" value="Riboflavin_kinase"/>
</dbReference>
<sequence length="318" mass="36163">MEKIYGIKELTRKIHNPVVTLGMFDGVHRGHQKIIESVRHYASGKKGESVIITFDRHPKSLLENRQPSFITSLEHRLVLFERLGVDYTIILNFAPKLAQITAEDFIHEILVGWLGVKCIVLGFNCRFGKDREGDITLVRTLADTYNFEVYECPPVLYKGQIISSTAIRQAILEGALEKAEGMLGRPVSILGTVVKKSGRGRILGYPTANLNLHHEVRPPRGVYGTKVHYAGQDYPALTNIGLRPTFAKEPFPDEDETLEIEVHILDFQGSLYGQDLEVQFLFKIRDEMPFETAEELKTQIERDKETLLRKAFPKKTEM</sequence>
<evidence type="ECO:0000256" key="8">
    <source>
        <dbReference type="ARBA" id="ARBA00022741"/>
    </source>
</evidence>
<comment type="catalytic activity">
    <reaction evidence="13 15">
        <text>riboflavin + ATP = FMN + ADP + H(+)</text>
        <dbReference type="Rhea" id="RHEA:14357"/>
        <dbReference type="ChEBI" id="CHEBI:15378"/>
        <dbReference type="ChEBI" id="CHEBI:30616"/>
        <dbReference type="ChEBI" id="CHEBI:57986"/>
        <dbReference type="ChEBI" id="CHEBI:58210"/>
        <dbReference type="ChEBI" id="CHEBI:456216"/>
        <dbReference type="EC" id="2.7.1.26"/>
    </reaction>
</comment>
<dbReference type="GO" id="GO:0009398">
    <property type="term" value="P:FMN biosynthetic process"/>
    <property type="evidence" value="ECO:0007669"/>
    <property type="project" value="UniProtKB-UniRule"/>
</dbReference>
<dbReference type="InterPro" id="IPR015865">
    <property type="entry name" value="Riboflavin_kinase_bac/euk"/>
</dbReference>
<keyword evidence="8 15" id="KW-0547">Nucleotide-binding</keyword>
<dbReference type="Proteomes" id="UP000319783">
    <property type="component" value="Unassembled WGS sequence"/>
</dbReference>
<dbReference type="GO" id="GO:0006747">
    <property type="term" value="P:FAD biosynthetic process"/>
    <property type="evidence" value="ECO:0007669"/>
    <property type="project" value="UniProtKB-UniRule"/>
</dbReference>
<dbReference type="GO" id="GO:0005524">
    <property type="term" value="F:ATP binding"/>
    <property type="evidence" value="ECO:0007669"/>
    <property type="project" value="UniProtKB-UniRule"/>
</dbReference>
<dbReference type="PANTHER" id="PTHR22749:SF6">
    <property type="entry name" value="RIBOFLAVIN KINASE"/>
    <property type="match status" value="1"/>
</dbReference>
<dbReference type="UniPathway" id="UPA00276">
    <property type="reaction ID" value="UER00406"/>
</dbReference>
<comment type="pathway">
    <text evidence="2 15">Cofactor biosynthesis; FAD biosynthesis; FAD from FMN: step 1/1.</text>
</comment>
<comment type="similarity">
    <text evidence="15">Belongs to the ribF family.</text>
</comment>
<keyword evidence="4 15" id="KW-0285">Flavoprotein</keyword>
<dbReference type="EC" id="2.7.1.26" evidence="15"/>